<dbReference type="PANTHER" id="PTHR32024:SF2">
    <property type="entry name" value="TRK SYSTEM POTASSIUM UPTAKE PROTEIN TRKG-RELATED"/>
    <property type="match status" value="1"/>
</dbReference>
<feature type="transmembrane region" description="Helical" evidence="13">
    <location>
        <begin position="133"/>
        <end position="153"/>
    </location>
</feature>
<evidence type="ECO:0000256" key="3">
    <source>
        <dbReference type="ARBA" id="ARBA00022448"/>
    </source>
</evidence>
<keyword evidence="6" id="KW-0633">Potassium transport</keyword>
<keyword evidence="9 13" id="KW-1133">Transmembrane helix</keyword>
<dbReference type="GO" id="GO:0015379">
    <property type="term" value="F:potassium:chloride symporter activity"/>
    <property type="evidence" value="ECO:0007669"/>
    <property type="project" value="InterPro"/>
</dbReference>
<evidence type="ECO:0000256" key="9">
    <source>
        <dbReference type="ARBA" id="ARBA00022989"/>
    </source>
</evidence>
<name>A0A1W1YJD8_9BACT</name>
<evidence type="ECO:0000256" key="12">
    <source>
        <dbReference type="PIRSR" id="PIRSR006247-1"/>
    </source>
</evidence>
<feature type="binding site" evidence="12">
    <location>
        <position position="432"/>
    </location>
    <ligand>
        <name>K(+)</name>
        <dbReference type="ChEBI" id="CHEBI:29103"/>
    </ligand>
</feature>
<evidence type="ECO:0000256" key="4">
    <source>
        <dbReference type="ARBA" id="ARBA00022475"/>
    </source>
</evidence>
<reference evidence="14 15" key="1">
    <citation type="submission" date="2017-04" db="EMBL/GenBank/DDBJ databases">
        <authorList>
            <person name="Afonso C.L."/>
            <person name="Miller P.J."/>
            <person name="Scott M.A."/>
            <person name="Spackman E."/>
            <person name="Goraichik I."/>
            <person name="Dimitrov K.M."/>
            <person name="Suarez D.L."/>
            <person name="Swayne D.E."/>
        </authorList>
    </citation>
    <scope>NUCLEOTIDE SEQUENCE [LARGE SCALE GENOMIC DNA]</scope>
    <source>
        <strain evidence="14 15">DSM 3385</strain>
    </source>
</reference>
<comment type="subcellular location">
    <subcellularLocation>
        <location evidence="1">Cell inner membrane</location>
        <topology evidence="1">Multi-pass membrane protein</topology>
    </subcellularLocation>
</comment>
<keyword evidence="12" id="KW-0479">Metal-binding</keyword>
<accession>A0A1W1YJD8</accession>
<feature type="binding site" evidence="12">
    <location>
        <position position="220"/>
    </location>
    <ligand>
        <name>K(+)</name>
        <dbReference type="ChEBI" id="CHEBI:29103"/>
    </ligand>
</feature>
<evidence type="ECO:0000256" key="5">
    <source>
        <dbReference type="ARBA" id="ARBA00022519"/>
    </source>
</evidence>
<feature type="binding site" evidence="12">
    <location>
        <position position="112"/>
    </location>
    <ligand>
        <name>K(+)</name>
        <dbReference type="ChEBI" id="CHEBI:29103"/>
    </ligand>
</feature>
<feature type="binding site" evidence="12">
    <location>
        <position position="315"/>
    </location>
    <ligand>
        <name>K(+)</name>
        <dbReference type="ChEBI" id="CHEBI:29103"/>
    </ligand>
</feature>
<organism evidence="14 15">
    <name type="scientific">Desulfocicer vacuolatum DSM 3385</name>
    <dbReference type="NCBI Taxonomy" id="1121400"/>
    <lineage>
        <taxon>Bacteria</taxon>
        <taxon>Pseudomonadati</taxon>
        <taxon>Thermodesulfobacteriota</taxon>
        <taxon>Desulfobacteria</taxon>
        <taxon>Desulfobacterales</taxon>
        <taxon>Desulfobacteraceae</taxon>
        <taxon>Desulfocicer</taxon>
    </lineage>
</organism>
<evidence type="ECO:0000256" key="11">
    <source>
        <dbReference type="ARBA" id="ARBA00023136"/>
    </source>
</evidence>
<dbReference type="NCBIfam" id="TIGR00933">
    <property type="entry name" value="2a38"/>
    <property type="match status" value="1"/>
</dbReference>
<evidence type="ECO:0000256" key="6">
    <source>
        <dbReference type="ARBA" id="ARBA00022538"/>
    </source>
</evidence>
<dbReference type="RefSeq" id="WP_084066418.1">
    <property type="nucleotide sequence ID" value="NZ_FWXY01000001.1"/>
</dbReference>
<dbReference type="AlphaFoldDB" id="A0A1W1YJD8"/>
<dbReference type="STRING" id="1121400.SAMN02746065_10197"/>
<feature type="binding site" evidence="12">
    <location>
        <position position="316"/>
    </location>
    <ligand>
        <name>K(+)</name>
        <dbReference type="ChEBI" id="CHEBI:29103"/>
    </ligand>
</feature>
<keyword evidence="15" id="KW-1185">Reference proteome</keyword>
<feature type="transmembrane region" description="Helical" evidence="13">
    <location>
        <begin position="69"/>
        <end position="91"/>
    </location>
</feature>
<dbReference type="GO" id="GO:0005886">
    <property type="term" value="C:plasma membrane"/>
    <property type="evidence" value="ECO:0007669"/>
    <property type="project" value="UniProtKB-SubCell"/>
</dbReference>
<feature type="transmembrane region" description="Helical" evidence="13">
    <location>
        <begin position="398"/>
        <end position="417"/>
    </location>
</feature>
<proteinExistence type="inferred from homology"/>
<protein>
    <submittedName>
        <fullName evidence="14">Trk system potassium uptake protein TrkH</fullName>
    </submittedName>
</protein>
<keyword evidence="3" id="KW-0813">Transport</keyword>
<feature type="transmembrane region" description="Helical" evidence="13">
    <location>
        <begin position="235"/>
        <end position="254"/>
    </location>
</feature>
<dbReference type="Pfam" id="PF02386">
    <property type="entry name" value="TrkH"/>
    <property type="match status" value="1"/>
</dbReference>
<feature type="transmembrane region" description="Helical" evidence="13">
    <location>
        <begin position="183"/>
        <end position="207"/>
    </location>
</feature>
<keyword evidence="5" id="KW-0997">Cell inner membrane</keyword>
<dbReference type="InterPro" id="IPR004772">
    <property type="entry name" value="TrkH"/>
</dbReference>
<feature type="transmembrane region" description="Helical" evidence="13">
    <location>
        <begin position="332"/>
        <end position="351"/>
    </location>
</feature>
<evidence type="ECO:0000256" key="2">
    <source>
        <dbReference type="ARBA" id="ARBA00009137"/>
    </source>
</evidence>
<evidence type="ECO:0000256" key="10">
    <source>
        <dbReference type="ARBA" id="ARBA00023065"/>
    </source>
</evidence>
<dbReference type="Proteomes" id="UP000192418">
    <property type="component" value="Unassembled WGS sequence"/>
</dbReference>
<dbReference type="PIRSF" id="PIRSF006247">
    <property type="entry name" value="TrkH"/>
    <property type="match status" value="1"/>
</dbReference>
<feature type="transmembrane region" description="Helical" evidence="13">
    <location>
        <begin position="456"/>
        <end position="476"/>
    </location>
</feature>
<sequence>MRWQYIGNIIGILLVFLGAVMVFPLGCSFIYNDGSLMAILLSMGATFCAGCGLFFISRRPDIEYINPREGIAIVALGWSAIGLFGALPFYFGDAVPCFTDAVFESVSGFTTTGSSVFSNIEGVSKSLLFWRSFIQWLGGMGIIVLSLAILPFLGVGGMQLFKAEVPSPVPDKLTPRLSESAKILWYVYALISVLEVLFLMGGGMGFYDALCHAFTTMPTGGFSTKNASVAHFDNAYFDFVIVLFMVLAGINFSLHYQLLRGRTLIFWRDSECRFFLMMCLGLTLVVTFDLYGTVYDSVSTAFRYASFQIVSIVTTTGYATADYELWPGLSQVIIFICMFVGASAGSTGGGMKCARLMVCMKYCYRELFTLIHPRSVAQVKINDAVVPDHVLKSIMGFLGIYLLLFVVCSVLLAAMGIDMLTSLGAVASCIGNIGPGFGTVGPVDNFAHIPMAGKWLLLWCMLLGRLEIYTVIILLVPEFWKK</sequence>
<feature type="transmembrane region" description="Helical" evidence="13">
    <location>
        <begin position="12"/>
        <end position="31"/>
    </location>
</feature>
<dbReference type="PANTHER" id="PTHR32024">
    <property type="entry name" value="TRK SYSTEM POTASSIUM UPTAKE PROTEIN TRKG-RELATED"/>
    <property type="match status" value="1"/>
</dbReference>
<feature type="transmembrane region" description="Helical" evidence="13">
    <location>
        <begin position="37"/>
        <end position="57"/>
    </location>
</feature>
<comment type="similarity">
    <text evidence="2">Belongs to the TrkH potassium transport family.</text>
</comment>
<dbReference type="InterPro" id="IPR003445">
    <property type="entry name" value="Cat_transpt"/>
</dbReference>
<feature type="transmembrane region" description="Helical" evidence="13">
    <location>
        <begin position="274"/>
        <end position="294"/>
    </location>
</feature>
<keyword evidence="8 12" id="KW-0630">Potassium</keyword>
<evidence type="ECO:0000256" key="1">
    <source>
        <dbReference type="ARBA" id="ARBA00004429"/>
    </source>
</evidence>
<dbReference type="EMBL" id="FWXY01000001">
    <property type="protein sequence ID" value="SMC36289.1"/>
    <property type="molecule type" value="Genomic_DNA"/>
</dbReference>
<dbReference type="OrthoDB" id="9810952at2"/>
<evidence type="ECO:0000256" key="13">
    <source>
        <dbReference type="SAM" id="Phobius"/>
    </source>
</evidence>
<evidence type="ECO:0000313" key="15">
    <source>
        <dbReference type="Proteomes" id="UP000192418"/>
    </source>
</evidence>
<gene>
    <name evidence="14" type="ORF">SAMN02746065_10197</name>
</gene>
<keyword evidence="10" id="KW-0406">Ion transport</keyword>
<keyword evidence="7 13" id="KW-0812">Transmembrane</keyword>
<evidence type="ECO:0000256" key="7">
    <source>
        <dbReference type="ARBA" id="ARBA00022692"/>
    </source>
</evidence>
<evidence type="ECO:0000256" key="8">
    <source>
        <dbReference type="ARBA" id="ARBA00022958"/>
    </source>
</evidence>
<feature type="binding site" evidence="12">
    <location>
        <position position="111"/>
    </location>
    <ligand>
        <name>K(+)</name>
        <dbReference type="ChEBI" id="CHEBI:29103"/>
    </ligand>
</feature>
<dbReference type="GO" id="GO:0046872">
    <property type="term" value="F:metal ion binding"/>
    <property type="evidence" value="ECO:0007669"/>
    <property type="project" value="UniProtKB-KW"/>
</dbReference>
<keyword evidence="11 13" id="KW-0472">Membrane</keyword>
<keyword evidence="4" id="KW-1003">Cell membrane</keyword>
<evidence type="ECO:0000313" key="14">
    <source>
        <dbReference type="EMBL" id="SMC36289.1"/>
    </source>
</evidence>